<reference evidence="6 7" key="1">
    <citation type="submission" date="2021-06" db="EMBL/GenBank/DDBJ databases">
        <title>Faecalicatena sp. nov. isolated from porcine feces.</title>
        <authorList>
            <person name="Oh B.S."/>
            <person name="Lee J.H."/>
        </authorList>
    </citation>
    <scope>NUCLEOTIDE SEQUENCE [LARGE SCALE GENOMIC DNA]</scope>
    <source>
        <strain evidence="6 7">AGMB00832</strain>
    </source>
</reference>
<proteinExistence type="inferred from homology"/>
<dbReference type="NCBIfam" id="NF004043">
    <property type="entry name" value="PRK05560.1"/>
    <property type="match status" value="1"/>
</dbReference>
<evidence type="ECO:0000259" key="5">
    <source>
        <dbReference type="PROSITE" id="PS52040"/>
    </source>
</evidence>
<dbReference type="InterPro" id="IPR005743">
    <property type="entry name" value="GyrA"/>
</dbReference>
<dbReference type="CDD" id="cd00187">
    <property type="entry name" value="TOP4c"/>
    <property type="match status" value="1"/>
</dbReference>
<dbReference type="PROSITE" id="PS52040">
    <property type="entry name" value="TOPO_IIA"/>
    <property type="match status" value="1"/>
</dbReference>
<accession>A0ABS6DAA9</accession>
<gene>
    <name evidence="3 6" type="primary">gyrA</name>
    <name evidence="6" type="ORF">HGO97_021465</name>
</gene>
<dbReference type="NCBIfam" id="NF004044">
    <property type="entry name" value="PRK05561.1"/>
    <property type="match status" value="1"/>
</dbReference>
<comment type="subcellular location">
    <subcellularLocation>
        <location evidence="3">Cytoplasm</location>
    </subcellularLocation>
</comment>
<dbReference type="Pfam" id="PF00521">
    <property type="entry name" value="DNA_topoisoIV"/>
    <property type="match status" value="1"/>
</dbReference>
<name>A0ABS6DAA9_9FIRM</name>
<comment type="subunit">
    <text evidence="3">Heterotetramer, composed of two GyrA and two GyrB chains. In the heterotetramer, GyrA contains the active site tyrosine that forms a transient covalent intermediate with DNA, while GyrB binds cofactors and catalyzes ATP hydrolysis.</text>
</comment>
<evidence type="ECO:0000313" key="6">
    <source>
        <dbReference type="EMBL" id="MBU3878376.1"/>
    </source>
</evidence>
<keyword evidence="3 4" id="KW-0413">Isomerase</keyword>
<dbReference type="Proteomes" id="UP000723714">
    <property type="component" value="Unassembled WGS sequence"/>
</dbReference>
<keyword evidence="7" id="KW-1185">Reference proteome</keyword>
<dbReference type="SMART" id="SM00434">
    <property type="entry name" value="TOP4c"/>
    <property type="match status" value="1"/>
</dbReference>
<keyword evidence="2 3" id="KW-0067">ATP-binding</keyword>
<dbReference type="RefSeq" id="WP_216245097.1">
    <property type="nucleotide sequence ID" value="NZ_JABACJ020000032.1"/>
</dbReference>
<dbReference type="EC" id="5.6.2.2" evidence="3"/>
<evidence type="ECO:0000256" key="4">
    <source>
        <dbReference type="PROSITE-ProRule" id="PRU01384"/>
    </source>
</evidence>
<feature type="active site" description="O-(5'-phospho-DNA)-tyrosine intermediate" evidence="3 4">
    <location>
        <position position="123"/>
    </location>
</feature>
<dbReference type="InterPro" id="IPR006691">
    <property type="entry name" value="GyrA/parC_rep"/>
</dbReference>
<dbReference type="PANTHER" id="PTHR43493">
    <property type="entry name" value="DNA GYRASE/TOPOISOMERASE SUBUNIT A"/>
    <property type="match status" value="1"/>
</dbReference>
<comment type="similarity">
    <text evidence="3">Belongs to the type II topoisomerase GyrA/ParC subunit family.</text>
</comment>
<comment type="catalytic activity">
    <reaction evidence="3 4">
        <text>ATP-dependent breakage, passage and rejoining of double-stranded DNA.</text>
        <dbReference type="EC" id="5.6.2.2"/>
    </reaction>
</comment>
<dbReference type="InterPro" id="IPR050220">
    <property type="entry name" value="Type_II_DNA_Topoisomerases"/>
</dbReference>
<feature type="domain" description="Topo IIA-type catalytic" evidence="5">
    <location>
        <begin position="35"/>
        <end position="504"/>
    </location>
</feature>
<keyword evidence="1 3" id="KW-0547">Nucleotide-binding</keyword>
<dbReference type="EMBL" id="JABACJ020000032">
    <property type="protein sequence ID" value="MBU3878376.1"/>
    <property type="molecule type" value="Genomic_DNA"/>
</dbReference>
<dbReference type="Pfam" id="PF03989">
    <property type="entry name" value="DNA_gyraseA_C"/>
    <property type="match status" value="6"/>
</dbReference>
<dbReference type="PANTHER" id="PTHR43493:SF5">
    <property type="entry name" value="DNA GYRASE SUBUNIT A, CHLOROPLASTIC_MITOCHONDRIAL"/>
    <property type="match status" value="1"/>
</dbReference>
<keyword evidence="3 4" id="KW-0238">DNA-binding</keyword>
<sequence>MEDNIFDKVHEVDLKKTMETSYIDYAMSVIASRALPDVRDGLKPVQRRILYSMIELNNGPDKPHRKCARIVGDTMGKYHPHGDSSIYGALVNLAQEWSTRYPLVDGHGNFGSVDGDGAAAMRYTEARLSKISMEMTADINKDTVDFVPNFDETEKEPSVLPSRFPNLLVNGTSGIAVGMATNIPPHNLREVIHAVVKIIDDQIDENGETTIEDILKIIKGPDFPTGAEILGTRGIEEAYRTGRGKIRVRAITNIEPMANGKNRIIVTELPYMVNKARLIEKIAELVRDKKIDGITDLADQSNREGMRICIELRRDVNPNVILNQLYKHTQLQDTFGVIMLALVNNEPRVMNILDMLNHYLKHQEEVVTRRTKYELNKAEERAHILQGLLIALDNIDEVIKIIRGSKTVQIAKDELMARFDLSEVQSQAIVDMRLRALTGLEREKLEAEYAELMKKIGELKAILADRKLLLGVIKEEILIIAEKYGDDRRTSIGFDEFDISMEDLIPRENVVITMTKLGYIKRMTVDTFKSQNRGGKGIKGMQTLDDDYIEELFITSTHHYIMFFTNTGRVYRMKAYEIPEASRTARGTAIINLLQLMPDEKITAMIPIQEYEDGKYLFMATEKGLVKKTPIRDYANVRKTGLAAITLREDDKLIEVKITDNQEDVILVTKYGQCIRFNEQDVRATGRTSMGVRGMNLSDRDEVIAMQISIQGEDLLIVSEKGMGKRTKMEEFTVQNRGGKGVKCYKITEKTGNVVGMKAVDEDNEIMIINTEGIIIRMKCSDISVLGRVTSGVKLINLPEGEKVASVAKVRKASAEIDGEEVEISEDEEDDVTTES</sequence>
<evidence type="ECO:0000256" key="1">
    <source>
        <dbReference type="ARBA" id="ARBA00022741"/>
    </source>
</evidence>
<feature type="short sequence motif" description="GyrA-box" evidence="3">
    <location>
        <begin position="531"/>
        <end position="537"/>
    </location>
</feature>
<organism evidence="6 7">
    <name type="scientific">Faecalicatena faecalis</name>
    <dbReference type="NCBI Taxonomy" id="2726362"/>
    <lineage>
        <taxon>Bacteria</taxon>
        <taxon>Bacillati</taxon>
        <taxon>Bacillota</taxon>
        <taxon>Clostridia</taxon>
        <taxon>Lachnospirales</taxon>
        <taxon>Lachnospiraceae</taxon>
        <taxon>Faecalicatena</taxon>
    </lineage>
</organism>
<comment type="miscellaneous">
    <text evidence="3">Few gyrases are as efficient as E.coli at forming negative supercoils. Not all organisms have 2 type II topoisomerases; in organisms with a single type II topoisomerase this enzyme also has to decatenate newly replicated chromosomes.</text>
</comment>
<dbReference type="NCBIfam" id="TIGR01063">
    <property type="entry name" value="gyrA"/>
    <property type="match status" value="1"/>
</dbReference>
<keyword evidence="3" id="KW-0963">Cytoplasm</keyword>
<evidence type="ECO:0000313" key="7">
    <source>
        <dbReference type="Proteomes" id="UP000723714"/>
    </source>
</evidence>
<evidence type="ECO:0000256" key="2">
    <source>
        <dbReference type="ARBA" id="ARBA00022840"/>
    </source>
</evidence>
<keyword evidence="3 4" id="KW-0799">Topoisomerase</keyword>
<dbReference type="HAMAP" id="MF_01897">
    <property type="entry name" value="GyrA"/>
    <property type="match status" value="1"/>
</dbReference>
<evidence type="ECO:0000256" key="3">
    <source>
        <dbReference type="HAMAP-Rule" id="MF_01897"/>
    </source>
</evidence>
<comment type="caution">
    <text evidence="6">The sequence shown here is derived from an EMBL/GenBank/DDBJ whole genome shotgun (WGS) entry which is preliminary data.</text>
</comment>
<comment type="function">
    <text evidence="3">A type II topoisomerase that negatively supercoils closed circular double-stranded (ds) DNA in an ATP-dependent manner to modulate DNA topology and maintain chromosomes in an underwound state. Negative supercoiling favors strand separation, and DNA replication, transcription, recombination and repair, all of which involve strand separation. Also able to catalyze the interconversion of other topological isomers of dsDNA rings, including catenanes and knotted rings. Type II topoisomerases break and join 2 DNA strands simultaneously in an ATP-dependent manner.</text>
</comment>
<dbReference type="InterPro" id="IPR002205">
    <property type="entry name" value="Topo_IIA_dom_A"/>
</dbReference>
<protein>
    <recommendedName>
        <fullName evidence="3">DNA gyrase subunit A</fullName>
        <ecNumber evidence="3">5.6.2.2</ecNumber>
    </recommendedName>
</protein>